<accession>A0ABD1EWI0</accession>
<dbReference type="InterPro" id="IPR010994">
    <property type="entry name" value="RuvA_2-like"/>
</dbReference>
<dbReference type="PANTHER" id="PTHR21053:SF2">
    <property type="entry name" value="TRANSCRIPTION ELONGATION FACTOR, MITOCHONDRIAL"/>
    <property type="match status" value="1"/>
</dbReference>
<dbReference type="Gene3D" id="1.10.150.280">
    <property type="entry name" value="AF1531-like domain"/>
    <property type="match status" value="1"/>
</dbReference>
<organism evidence="1 2">
    <name type="scientific">Hypothenemus hampei</name>
    <name type="common">Coffee berry borer</name>
    <dbReference type="NCBI Taxonomy" id="57062"/>
    <lineage>
        <taxon>Eukaryota</taxon>
        <taxon>Metazoa</taxon>
        <taxon>Ecdysozoa</taxon>
        <taxon>Arthropoda</taxon>
        <taxon>Hexapoda</taxon>
        <taxon>Insecta</taxon>
        <taxon>Pterygota</taxon>
        <taxon>Neoptera</taxon>
        <taxon>Endopterygota</taxon>
        <taxon>Coleoptera</taxon>
        <taxon>Polyphaga</taxon>
        <taxon>Cucujiformia</taxon>
        <taxon>Curculionidae</taxon>
        <taxon>Scolytinae</taxon>
        <taxon>Hypothenemus</taxon>
    </lineage>
</organism>
<dbReference type="AlphaFoldDB" id="A0ABD1EWI0"/>
<name>A0ABD1EWI0_HYPHA</name>
<gene>
    <name evidence="1" type="ORF">ABEB36_007481</name>
</gene>
<dbReference type="InterPro" id="IPR039150">
    <property type="entry name" value="TEFM"/>
</dbReference>
<evidence type="ECO:0000313" key="2">
    <source>
        <dbReference type="Proteomes" id="UP001566132"/>
    </source>
</evidence>
<dbReference type="PANTHER" id="PTHR21053">
    <property type="entry name" value="TRANSCRIPTION ELONGATION FACTOR, MITOCHONDRIAL"/>
    <property type="match status" value="1"/>
</dbReference>
<comment type="caution">
    <text evidence="1">The sequence shown here is derived from an EMBL/GenBank/DDBJ whole genome shotgun (WGS) entry which is preliminary data.</text>
</comment>
<sequence length="377" mass="43074">MFTLKHCIRKSFTSIKIHKRTLCKQFDKSDNYLDYSDEQGLSSEERDKVLATLSKSTSEDLLQYKISRNRVKEILAWREKQGPFKSFQEVLEVKGIKENILEEICTNIIHGPKKNTANSKWSKYLKQLLVPDLSTTTSLNLKTAVAVHLDPTGIGWAKINKDRNTLSEWKCRCFRTLPTKMSPSDTFQLAVDIAKTTPSGDVYIFEAPPNLSPQSQTKPSLISTHHQHVELQAMLLALLNTSITHNQALQDKSNETRRGNKIFENRVFYLKNKVASRLFNTLIGYERVSAISTITGMLKGDSAILRTLPCSHVVFDDKLNQKFFAESSTDKELLSQAFMLIVTFMDLFVYKNKFCFEALLPRSRNKKNQLIKPDVLA</sequence>
<keyword evidence="2" id="KW-1185">Reference proteome</keyword>
<dbReference type="Pfam" id="PF12836">
    <property type="entry name" value="HHH_3"/>
    <property type="match status" value="1"/>
</dbReference>
<evidence type="ECO:0008006" key="3">
    <source>
        <dbReference type="Google" id="ProtNLM"/>
    </source>
</evidence>
<protein>
    <recommendedName>
        <fullName evidence="3">Transcription elongation factor, mitochondrial</fullName>
    </recommendedName>
</protein>
<dbReference type="SUPFAM" id="SSF47781">
    <property type="entry name" value="RuvA domain 2-like"/>
    <property type="match status" value="1"/>
</dbReference>
<dbReference type="Proteomes" id="UP001566132">
    <property type="component" value="Unassembled WGS sequence"/>
</dbReference>
<proteinExistence type="predicted"/>
<dbReference type="EMBL" id="JBDJPC010000005">
    <property type="protein sequence ID" value="KAL1502317.1"/>
    <property type="molecule type" value="Genomic_DNA"/>
</dbReference>
<reference evidence="1 2" key="1">
    <citation type="submission" date="2024-05" db="EMBL/GenBank/DDBJ databases">
        <title>Genetic variation in Jamaican populations of the coffee berry borer (Hypothenemus hampei).</title>
        <authorList>
            <person name="Errbii M."/>
            <person name="Myrie A."/>
        </authorList>
    </citation>
    <scope>NUCLEOTIDE SEQUENCE [LARGE SCALE GENOMIC DNA]</scope>
    <source>
        <strain evidence="1">JA-Hopewell-2020-01-JO</strain>
        <tissue evidence="1">Whole body</tissue>
    </source>
</reference>
<evidence type="ECO:0000313" key="1">
    <source>
        <dbReference type="EMBL" id="KAL1502317.1"/>
    </source>
</evidence>